<feature type="region of interest" description="Disordered" evidence="1">
    <location>
        <begin position="237"/>
        <end position="276"/>
    </location>
</feature>
<feature type="compositionally biased region" description="Basic residues" evidence="1">
    <location>
        <begin position="206"/>
        <end position="216"/>
    </location>
</feature>
<feature type="compositionally biased region" description="Polar residues" evidence="1">
    <location>
        <begin position="172"/>
        <end position="181"/>
    </location>
</feature>
<accession>A0A8T0SLK5</accession>
<comment type="caution">
    <text evidence="2">The sequence shown here is derived from an EMBL/GenBank/DDBJ whole genome shotgun (WGS) entry which is preliminary data.</text>
</comment>
<protein>
    <submittedName>
        <fullName evidence="2">Uncharacterized protein</fullName>
    </submittedName>
</protein>
<dbReference type="EMBL" id="CM029045">
    <property type="protein sequence ID" value="KAG2597883.1"/>
    <property type="molecule type" value="Genomic_DNA"/>
</dbReference>
<name>A0A8T0SLK5_PANVG</name>
<dbReference type="Proteomes" id="UP000823388">
    <property type="component" value="Chromosome 5K"/>
</dbReference>
<gene>
    <name evidence="2" type="ORF">PVAP13_5KG347614</name>
</gene>
<feature type="compositionally biased region" description="Low complexity" evidence="1">
    <location>
        <begin position="265"/>
        <end position="276"/>
    </location>
</feature>
<feature type="region of interest" description="Disordered" evidence="1">
    <location>
        <begin position="159"/>
        <end position="181"/>
    </location>
</feature>
<evidence type="ECO:0000256" key="1">
    <source>
        <dbReference type="SAM" id="MobiDB-lite"/>
    </source>
</evidence>
<dbReference type="AlphaFoldDB" id="A0A8T0SLK5"/>
<feature type="compositionally biased region" description="Basic residues" evidence="1">
    <location>
        <begin position="245"/>
        <end position="263"/>
    </location>
</feature>
<proteinExistence type="predicted"/>
<reference evidence="2" key="1">
    <citation type="submission" date="2020-05" db="EMBL/GenBank/DDBJ databases">
        <title>WGS assembly of Panicum virgatum.</title>
        <authorList>
            <person name="Lovell J.T."/>
            <person name="Jenkins J."/>
            <person name="Shu S."/>
            <person name="Juenger T.E."/>
            <person name="Schmutz J."/>
        </authorList>
    </citation>
    <scope>NUCLEOTIDE SEQUENCE</scope>
    <source>
        <strain evidence="2">AP13</strain>
    </source>
</reference>
<sequence length="276" mass="29477">MGQAHYSNIISTGCGRPARGVRRPPANFPRRAALVRSASAAWQRLRYLGPRVVRRGDAAAAGHLASAASRTRLTRFGHLATASHSAPRLRRRPALRVDAVAGHLALRSPWTRDPGTLPMETTETEHPITPHSIAAPRLIVCRLVVRPWTNLSRPLANLVRSRQGAPDPARSTPDNHASQSSAAAIYRPPIAVPASRVPRPNQSPAPHRRFISGTPRHHVVAGLTLPLPHRGRSLAGAITSSPATPRHHAAAGHAASSRRRRAIKLSPASASAGPLA</sequence>
<evidence type="ECO:0000313" key="3">
    <source>
        <dbReference type="Proteomes" id="UP000823388"/>
    </source>
</evidence>
<feature type="region of interest" description="Disordered" evidence="1">
    <location>
        <begin position="193"/>
        <end position="216"/>
    </location>
</feature>
<organism evidence="2 3">
    <name type="scientific">Panicum virgatum</name>
    <name type="common">Blackwell switchgrass</name>
    <dbReference type="NCBI Taxonomy" id="38727"/>
    <lineage>
        <taxon>Eukaryota</taxon>
        <taxon>Viridiplantae</taxon>
        <taxon>Streptophyta</taxon>
        <taxon>Embryophyta</taxon>
        <taxon>Tracheophyta</taxon>
        <taxon>Spermatophyta</taxon>
        <taxon>Magnoliopsida</taxon>
        <taxon>Liliopsida</taxon>
        <taxon>Poales</taxon>
        <taxon>Poaceae</taxon>
        <taxon>PACMAD clade</taxon>
        <taxon>Panicoideae</taxon>
        <taxon>Panicodae</taxon>
        <taxon>Paniceae</taxon>
        <taxon>Panicinae</taxon>
        <taxon>Panicum</taxon>
        <taxon>Panicum sect. Hiantes</taxon>
    </lineage>
</organism>
<evidence type="ECO:0000313" key="2">
    <source>
        <dbReference type="EMBL" id="KAG2597883.1"/>
    </source>
</evidence>
<keyword evidence="3" id="KW-1185">Reference proteome</keyword>